<dbReference type="AlphaFoldDB" id="A0A174PRT7"/>
<name>A0A174PRT7_9FIRM</name>
<reference evidence="1 2" key="1">
    <citation type="submission" date="2015-09" db="EMBL/GenBank/DDBJ databases">
        <authorList>
            <consortium name="Pathogen Informatics"/>
        </authorList>
    </citation>
    <scope>NUCLEOTIDE SEQUENCE [LARGE SCALE GENOMIC DNA]</scope>
    <source>
        <strain evidence="1 2">2789STDY5834957</strain>
    </source>
</reference>
<protein>
    <submittedName>
        <fullName evidence="1">Uncharacterized protein</fullName>
    </submittedName>
</protein>
<dbReference type="EMBL" id="CZBP01000001">
    <property type="protein sequence ID" value="CUP61368.1"/>
    <property type="molecule type" value="Genomic_DNA"/>
</dbReference>
<gene>
    <name evidence="1" type="ORF">ERS852569_00177</name>
</gene>
<dbReference type="RefSeq" id="WP_055059212.1">
    <property type="nucleotide sequence ID" value="NZ_CZBP01000001.1"/>
</dbReference>
<organism evidence="1 2">
    <name type="scientific">Blautia obeum</name>
    <dbReference type="NCBI Taxonomy" id="40520"/>
    <lineage>
        <taxon>Bacteria</taxon>
        <taxon>Bacillati</taxon>
        <taxon>Bacillota</taxon>
        <taxon>Clostridia</taxon>
        <taxon>Lachnospirales</taxon>
        <taxon>Lachnospiraceae</taxon>
        <taxon>Blautia</taxon>
    </lineage>
</organism>
<accession>A0A174PRT7</accession>
<evidence type="ECO:0000313" key="2">
    <source>
        <dbReference type="Proteomes" id="UP000095762"/>
    </source>
</evidence>
<evidence type="ECO:0000313" key="1">
    <source>
        <dbReference type="EMBL" id="CUP61368.1"/>
    </source>
</evidence>
<dbReference type="Proteomes" id="UP000095762">
    <property type="component" value="Unassembled WGS sequence"/>
</dbReference>
<sequence>MDKRLFKEIKRTDEKKIEDMLLQYIKTARKSFKCDIWQESLADERILTEDARCGDSTAQYLLSIYWLLKSADIYYPPAVKSIGILYGEMLKLPSAEKSYTKLCQDTIAFLREKGIDTEVAEALEIEVCGYMYER</sequence>
<proteinExistence type="predicted"/>